<evidence type="ECO:0000256" key="2">
    <source>
        <dbReference type="ARBA" id="ARBA00022729"/>
    </source>
</evidence>
<dbReference type="RefSeq" id="WP_377834141.1">
    <property type="nucleotide sequence ID" value="NZ_JBHRSK010000013.1"/>
</dbReference>
<name>A0ABV7AKQ0_9RHOB</name>
<keyword evidence="2 4" id="KW-0732">Signal</keyword>
<comment type="caution">
    <text evidence="6">The sequence shown here is derived from an EMBL/GenBank/DDBJ whole genome shotgun (WGS) entry which is preliminary data.</text>
</comment>
<gene>
    <name evidence="6" type="ORF">ACFOES_15120</name>
</gene>
<feature type="signal peptide" evidence="4">
    <location>
        <begin position="1"/>
        <end position="24"/>
    </location>
</feature>
<organism evidence="6 7">
    <name type="scientific">Acidimangrovimonas pyrenivorans</name>
    <dbReference type="NCBI Taxonomy" id="2030798"/>
    <lineage>
        <taxon>Bacteria</taxon>
        <taxon>Pseudomonadati</taxon>
        <taxon>Pseudomonadota</taxon>
        <taxon>Alphaproteobacteria</taxon>
        <taxon>Rhodobacterales</taxon>
        <taxon>Paracoccaceae</taxon>
        <taxon>Acidimangrovimonas</taxon>
    </lineage>
</organism>
<evidence type="ECO:0000256" key="4">
    <source>
        <dbReference type="SAM" id="SignalP"/>
    </source>
</evidence>
<reference evidence="7" key="1">
    <citation type="journal article" date="2019" name="Int. J. Syst. Evol. Microbiol.">
        <title>The Global Catalogue of Microorganisms (GCM) 10K type strain sequencing project: providing services to taxonomists for standard genome sequencing and annotation.</title>
        <authorList>
            <consortium name="The Broad Institute Genomics Platform"/>
            <consortium name="The Broad Institute Genome Sequencing Center for Infectious Disease"/>
            <person name="Wu L."/>
            <person name="Ma J."/>
        </authorList>
    </citation>
    <scope>NUCLEOTIDE SEQUENCE [LARGE SCALE GENOMIC DNA]</scope>
    <source>
        <strain evidence="7">KCTC 62192</strain>
    </source>
</reference>
<dbReference type="EMBL" id="JBHRSK010000013">
    <property type="protein sequence ID" value="MFC2969431.1"/>
    <property type="molecule type" value="Genomic_DNA"/>
</dbReference>
<keyword evidence="7" id="KW-1185">Reference proteome</keyword>
<dbReference type="InterPro" id="IPR018976">
    <property type="entry name" value="Imelysin-like"/>
</dbReference>
<feature type="compositionally biased region" description="Basic and acidic residues" evidence="3">
    <location>
        <begin position="234"/>
        <end position="245"/>
    </location>
</feature>
<sequence length="342" mass="37460">MRISRLLAPALTACALLLPGTASAADPVVDRVLDTLVLPKIAAFKTVTAGLAAAAKADCRPDNAELRKAWNGAMDAWLQVQDFRFGPLEDGGRRQAIAYWPDRNGHRRRALKRILTGADPILKAPDRYQAESVAARGLYAVEAMLYDPAFSKYGAGDPGCTLVRAASADLANVAADVDRQWRESFAQIMRTAGADDNERFLDPSEARQAIFTALLTSMQFDIDERLGEPLGTFDRPRPTRAESRHSGRSLRNLQLSLAAHEALAKALVPGPDKDTLTREDFERVRWMAGKLDEPVFAGVTDPERRFRIEALQTALTMLREEVNQELSAALGVTMGLNAFDGD</sequence>
<proteinExistence type="predicted"/>
<feature type="domain" description="Imelysin-like" evidence="5">
    <location>
        <begin position="38"/>
        <end position="319"/>
    </location>
</feature>
<dbReference type="Gene3D" id="1.20.1420.20">
    <property type="entry name" value="M75 peptidase, HXXE motif"/>
    <property type="match status" value="1"/>
</dbReference>
<dbReference type="CDD" id="cd14659">
    <property type="entry name" value="Imelysin-like_IPPA"/>
    <property type="match status" value="1"/>
</dbReference>
<evidence type="ECO:0000256" key="3">
    <source>
        <dbReference type="SAM" id="MobiDB-lite"/>
    </source>
</evidence>
<dbReference type="InterPro" id="IPR034984">
    <property type="entry name" value="Imelysin-like_IPPA"/>
</dbReference>
<protein>
    <submittedName>
        <fullName evidence="6">Imelysin family protein</fullName>
    </submittedName>
</protein>
<evidence type="ECO:0000256" key="1">
    <source>
        <dbReference type="ARBA" id="ARBA00004196"/>
    </source>
</evidence>
<accession>A0ABV7AKQ0</accession>
<feature type="region of interest" description="Disordered" evidence="3">
    <location>
        <begin position="227"/>
        <end position="248"/>
    </location>
</feature>
<evidence type="ECO:0000313" key="6">
    <source>
        <dbReference type="EMBL" id="MFC2969431.1"/>
    </source>
</evidence>
<evidence type="ECO:0000313" key="7">
    <source>
        <dbReference type="Proteomes" id="UP001595443"/>
    </source>
</evidence>
<comment type="subcellular location">
    <subcellularLocation>
        <location evidence="1">Cell envelope</location>
    </subcellularLocation>
</comment>
<dbReference type="Proteomes" id="UP001595443">
    <property type="component" value="Unassembled WGS sequence"/>
</dbReference>
<dbReference type="Pfam" id="PF09375">
    <property type="entry name" value="Peptidase_M75"/>
    <property type="match status" value="1"/>
</dbReference>
<evidence type="ECO:0000259" key="5">
    <source>
        <dbReference type="Pfam" id="PF09375"/>
    </source>
</evidence>
<dbReference type="InterPro" id="IPR038352">
    <property type="entry name" value="Imelysin_sf"/>
</dbReference>
<feature type="chain" id="PRO_5045297402" evidence="4">
    <location>
        <begin position="25"/>
        <end position="342"/>
    </location>
</feature>